<dbReference type="GO" id="GO:0008198">
    <property type="term" value="F:ferrous iron binding"/>
    <property type="evidence" value="ECO:0007669"/>
    <property type="project" value="TreeGrafter"/>
</dbReference>
<evidence type="ECO:0000259" key="2">
    <source>
        <dbReference type="PROSITE" id="PS50076"/>
    </source>
</evidence>
<dbReference type="Proteomes" id="UP000652761">
    <property type="component" value="Unassembled WGS sequence"/>
</dbReference>
<proteinExistence type="predicted"/>
<evidence type="ECO:0000313" key="4">
    <source>
        <dbReference type="Proteomes" id="UP000652761"/>
    </source>
</evidence>
<dbReference type="CDD" id="cd06257">
    <property type="entry name" value="DnaJ"/>
    <property type="match status" value="1"/>
</dbReference>
<dbReference type="InterPro" id="IPR036869">
    <property type="entry name" value="J_dom_sf"/>
</dbReference>
<dbReference type="OrthoDB" id="66964at2759"/>
<dbReference type="Pfam" id="PF00226">
    <property type="entry name" value="DnaJ"/>
    <property type="match status" value="1"/>
</dbReference>
<evidence type="ECO:0000256" key="1">
    <source>
        <dbReference type="ARBA" id="ARBA00022833"/>
    </source>
</evidence>
<sequence>MLHRERDSGEETYYDVLGAKEDASHDEIRAHYKAALLNSHPDKVSTKQEFEHTHKRFLKIQKAWEVLGDAVSKGIYDRELKARRSELLVVADEVKLEEMNLNLNGSVDVVELVYPCRCGDNLCITSDELEEMGILLLVLGLTGPAVWAHNTPRLTICERDKEERRVLNATVLHVAFLLPSRGTNRLHVRRVSLAGRLADVSPKKATPRSVAIRSRRRGWSCSSLQELLNPCWPGRAELTLFGQGERLCGFSGAIRCGSSVVDVFSPRGLHVERGKHQKFVGLHVLQGGRVIPPVFGLWITCSNHVKCYLL</sequence>
<dbReference type="SUPFAM" id="SSF144217">
    <property type="entry name" value="CSL zinc finger"/>
    <property type="match status" value="1"/>
</dbReference>
<dbReference type="EMBL" id="NMUH01002161">
    <property type="protein sequence ID" value="MQL98248.1"/>
    <property type="molecule type" value="Genomic_DNA"/>
</dbReference>
<dbReference type="PROSITE" id="PS50076">
    <property type="entry name" value="DNAJ_2"/>
    <property type="match status" value="1"/>
</dbReference>
<dbReference type="PANTHER" id="PTHR45255">
    <property type="entry name" value="DNAJ HOMOLOG SUBFAMILY C MEMBER 24"/>
    <property type="match status" value="1"/>
</dbReference>
<feature type="domain" description="J" evidence="2">
    <location>
        <begin position="12"/>
        <end position="80"/>
    </location>
</feature>
<dbReference type="SMART" id="SM00271">
    <property type="entry name" value="DnaJ"/>
    <property type="match status" value="1"/>
</dbReference>
<accession>A0A843VNR6</accession>
<protein>
    <recommendedName>
        <fullName evidence="2">J domain-containing protein</fullName>
    </recommendedName>
</protein>
<organism evidence="3 4">
    <name type="scientific">Colocasia esculenta</name>
    <name type="common">Wild taro</name>
    <name type="synonym">Arum esculentum</name>
    <dbReference type="NCBI Taxonomy" id="4460"/>
    <lineage>
        <taxon>Eukaryota</taxon>
        <taxon>Viridiplantae</taxon>
        <taxon>Streptophyta</taxon>
        <taxon>Embryophyta</taxon>
        <taxon>Tracheophyta</taxon>
        <taxon>Spermatophyta</taxon>
        <taxon>Magnoliopsida</taxon>
        <taxon>Liliopsida</taxon>
        <taxon>Araceae</taxon>
        <taxon>Aroideae</taxon>
        <taxon>Colocasieae</taxon>
        <taxon>Colocasia</taxon>
    </lineage>
</organism>
<comment type="caution">
    <text evidence="3">The sequence shown here is derived from an EMBL/GenBank/DDBJ whole genome shotgun (WGS) entry which is preliminary data.</text>
</comment>
<dbReference type="Gene3D" id="1.10.287.110">
    <property type="entry name" value="DnaJ domain"/>
    <property type="match status" value="1"/>
</dbReference>
<dbReference type="GO" id="GO:0005783">
    <property type="term" value="C:endoplasmic reticulum"/>
    <property type="evidence" value="ECO:0007669"/>
    <property type="project" value="UniProtKB-ARBA"/>
</dbReference>
<dbReference type="PRINTS" id="PR00625">
    <property type="entry name" value="JDOMAIN"/>
</dbReference>
<dbReference type="SUPFAM" id="SSF46565">
    <property type="entry name" value="Chaperone J-domain"/>
    <property type="match status" value="1"/>
</dbReference>
<evidence type="ECO:0000313" key="3">
    <source>
        <dbReference type="EMBL" id="MQL98248.1"/>
    </source>
</evidence>
<keyword evidence="4" id="KW-1185">Reference proteome</keyword>
<dbReference type="InterPro" id="IPR001623">
    <property type="entry name" value="DnaJ_domain"/>
</dbReference>
<dbReference type="AlphaFoldDB" id="A0A843VNR6"/>
<gene>
    <name evidence="3" type="ORF">Taro_030952</name>
</gene>
<dbReference type="InterPro" id="IPR036671">
    <property type="entry name" value="DPH_MB_sf"/>
</dbReference>
<name>A0A843VNR6_COLES</name>
<dbReference type="Gene3D" id="3.10.660.10">
    <property type="entry name" value="DPH Zinc finger"/>
    <property type="match status" value="1"/>
</dbReference>
<dbReference type="PANTHER" id="PTHR45255:SF1">
    <property type="entry name" value="DNAJ HOMOLOG SUBFAMILY C MEMBER 24"/>
    <property type="match status" value="1"/>
</dbReference>
<dbReference type="GO" id="GO:0001671">
    <property type="term" value="F:ATPase activator activity"/>
    <property type="evidence" value="ECO:0007669"/>
    <property type="project" value="TreeGrafter"/>
</dbReference>
<keyword evidence="1" id="KW-0862">Zinc</keyword>
<reference evidence="3" key="1">
    <citation type="submission" date="2017-07" db="EMBL/GenBank/DDBJ databases">
        <title>Taro Niue Genome Assembly and Annotation.</title>
        <authorList>
            <person name="Atibalentja N."/>
            <person name="Keating K."/>
            <person name="Fields C.J."/>
        </authorList>
    </citation>
    <scope>NUCLEOTIDE SEQUENCE</scope>
    <source>
        <strain evidence="3">Niue_2</strain>
        <tissue evidence="3">Leaf</tissue>
    </source>
</reference>